<feature type="transmembrane region" description="Helical" evidence="2">
    <location>
        <begin position="212"/>
        <end position="234"/>
    </location>
</feature>
<feature type="transmembrane region" description="Helical" evidence="2">
    <location>
        <begin position="178"/>
        <end position="200"/>
    </location>
</feature>
<reference evidence="4" key="1">
    <citation type="submission" date="2020-04" db="EMBL/GenBank/DDBJ databases">
        <title>Analysis of mating type loci in Filobasidium floriforme.</title>
        <authorList>
            <person name="Nowrousian M."/>
        </authorList>
    </citation>
    <scope>NUCLEOTIDE SEQUENCE</scope>
    <source>
        <strain evidence="4">CBS 6242</strain>
    </source>
</reference>
<organism evidence="4 5">
    <name type="scientific">Filobasidium floriforme</name>
    <dbReference type="NCBI Taxonomy" id="5210"/>
    <lineage>
        <taxon>Eukaryota</taxon>
        <taxon>Fungi</taxon>
        <taxon>Dikarya</taxon>
        <taxon>Basidiomycota</taxon>
        <taxon>Agaricomycotina</taxon>
        <taxon>Tremellomycetes</taxon>
        <taxon>Filobasidiales</taxon>
        <taxon>Filobasidiaceae</taxon>
        <taxon>Filobasidium</taxon>
    </lineage>
</organism>
<evidence type="ECO:0000259" key="3">
    <source>
        <dbReference type="Pfam" id="PF20152"/>
    </source>
</evidence>
<dbReference type="InterPro" id="IPR045339">
    <property type="entry name" value="DUF6534"/>
</dbReference>
<keyword evidence="5" id="KW-1185">Reference proteome</keyword>
<dbReference type="PANTHER" id="PTHR40465:SF1">
    <property type="entry name" value="DUF6534 DOMAIN-CONTAINING PROTEIN"/>
    <property type="match status" value="1"/>
</dbReference>
<keyword evidence="2" id="KW-1133">Transmembrane helix</keyword>
<evidence type="ECO:0000313" key="5">
    <source>
        <dbReference type="Proteomes" id="UP000812966"/>
    </source>
</evidence>
<comment type="caution">
    <text evidence="4">The sequence shown here is derived from an EMBL/GenBank/DDBJ whole genome shotgun (WGS) entry which is preliminary data.</text>
</comment>
<keyword evidence="2" id="KW-0812">Transmembrane</keyword>
<feature type="transmembrane region" description="Helical" evidence="2">
    <location>
        <begin position="246"/>
        <end position="267"/>
    </location>
</feature>
<accession>A0A8K0NT47</accession>
<evidence type="ECO:0000256" key="2">
    <source>
        <dbReference type="SAM" id="Phobius"/>
    </source>
</evidence>
<evidence type="ECO:0000256" key="1">
    <source>
        <dbReference type="SAM" id="MobiDB-lite"/>
    </source>
</evidence>
<feature type="transmembrane region" description="Helical" evidence="2">
    <location>
        <begin position="134"/>
        <end position="158"/>
    </location>
</feature>
<feature type="region of interest" description="Disordered" evidence="1">
    <location>
        <begin position="308"/>
        <end position="349"/>
    </location>
</feature>
<keyword evidence="2" id="KW-0472">Membrane</keyword>
<dbReference type="Pfam" id="PF20152">
    <property type="entry name" value="DUF6534"/>
    <property type="match status" value="1"/>
</dbReference>
<proteinExistence type="predicted"/>
<sequence length="349" mass="38639">MSTGLPPMSILEPLIKARLEQDPWMNVGGFILGYAIDSIFFGMMCVTLVNWLRYGAKESLTIKLVLAYSIIAGVVATGFNMYIMIYHFMYHFGDYAPFFLATKTGGWAFIGSLSVPQIQAFYGMRAFRLNNNNYILLVAIVLGILCQFSASMACAVLTYSVKAGELGKRKDAVKVPIYIWVSSTLYADGLITAAIIYGLKRNKTGFVETERLINRLITVALEASLPATLVSIAFLTTFCTTENTTLFILFWEMFHPKVYILPFIAVLNSRVKFQRDFAGLAGGHSSTFIFNDKEGTRIRANTVSTVQDYPLGPDNASQRPLDDRSTVGGESTTHLTTPPFAVSQPDVVR</sequence>
<name>A0A8K0NT47_9TREE</name>
<dbReference type="PANTHER" id="PTHR40465">
    <property type="entry name" value="CHROMOSOME 1, WHOLE GENOME SHOTGUN SEQUENCE"/>
    <property type="match status" value="1"/>
</dbReference>
<feature type="transmembrane region" description="Helical" evidence="2">
    <location>
        <begin position="31"/>
        <end position="52"/>
    </location>
</feature>
<protein>
    <recommendedName>
        <fullName evidence="3">DUF6534 domain-containing protein</fullName>
    </recommendedName>
</protein>
<dbReference type="AlphaFoldDB" id="A0A8K0NT47"/>
<gene>
    <name evidence="4" type="ORF">FFLO_00946</name>
</gene>
<dbReference type="EMBL" id="JABELV010000011">
    <property type="protein sequence ID" value="KAG7571121.1"/>
    <property type="molecule type" value="Genomic_DNA"/>
</dbReference>
<feature type="domain" description="DUF6534" evidence="3">
    <location>
        <begin position="186"/>
        <end position="271"/>
    </location>
</feature>
<feature type="transmembrane region" description="Helical" evidence="2">
    <location>
        <begin position="64"/>
        <end position="85"/>
    </location>
</feature>
<dbReference type="Proteomes" id="UP000812966">
    <property type="component" value="Unassembled WGS sequence"/>
</dbReference>
<evidence type="ECO:0000313" key="4">
    <source>
        <dbReference type="EMBL" id="KAG7571121.1"/>
    </source>
</evidence>